<protein>
    <submittedName>
        <fullName evidence="1">HAD family hydrolase</fullName>
    </submittedName>
</protein>
<dbReference type="InterPro" id="IPR023214">
    <property type="entry name" value="HAD_sf"/>
</dbReference>
<dbReference type="Pfam" id="PF13419">
    <property type="entry name" value="HAD_2"/>
    <property type="match status" value="1"/>
</dbReference>
<evidence type="ECO:0000313" key="2">
    <source>
        <dbReference type="Proteomes" id="UP001143362"/>
    </source>
</evidence>
<dbReference type="Gene3D" id="3.40.50.1000">
    <property type="entry name" value="HAD superfamily/HAD-like"/>
    <property type="match status" value="1"/>
</dbReference>
<keyword evidence="1" id="KW-0378">Hydrolase</keyword>
<dbReference type="InterPro" id="IPR036412">
    <property type="entry name" value="HAD-like_sf"/>
</dbReference>
<dbReference type="NCBIfam" id="TIGR01549">
    <property type="entry name" value="HAD-SF-IA-v1"/>
    <property type="match status" value="1"/>
</dbReference>
<gene>
    <name evidence="1" type="ORF">EYC98_10955</name>
</gene>
<dbReference type="EMBL" id="SHNN01000002">
    <property type="protein sequence ID" value="MCX2981383.1"/>
    <property type="molecule type" value="Genomic_DNA"/>
</dbReference>
<dbReference type="PANTHER" id="PTHR43434:SF24">
    <property type="entry name" value="HYDROLASE-RELATED"/>
    <property type="match status" value="1"/>
</dbReference>
<dbReference type="Proteomes" id="UP001143362">
    <property type="component" value="Unassembled WGS sequence"/>
</dbReference>
<dbReference type="PANTHER" id="PTHR43434">
    <property type="entry name" value="PHOSPHOGLYCOLATE PHOSPHATASE"/>
    <property type="match status" value="1"/>
</dbReference>
<dbReference type="GO" id="GO:0016787">
    <property type="term" value="F:hydrolase activity"/>
    <property type="evidence" value="ECO:0007669"/>
    <property type="project" value="UniProtKB-KW"/>
</dbReference>
<organism evidence="1 2">
    <name type="scientific">Candidatus Litorirhabdus singularis</name>
    <dbReference type="NCBI Taxonomy" id="2518993"/>
    <lineage>
        <taxon>Bacteria</taxon>
        <taxon>Pseudomonadati</taxon>
        <taxon>Pseudomonadota</taxon>
        <taxon>Gammaproteobacteria</taxon>
        <taxon>Cellvibrionales</taxon>
        <taxon>Halieaceae</taxon>
        <taxon>Candidatus Litorirhabdus</taxon>
    </lineage>
</organism>
<dbReference type="InterPro" id="IPR006439">
    <property type="entry name" value="HAD-SF_hydro_IA"/>
</dbReference>
<evidence type="ECO:0000313" key="1">
    <source>
        <dbReference type="EMBL" id="MCX2981383.1"/>
    </source>
</evidence>
<keyword evidence="2" id="KW-1185">Reference proteome</keyword>
<accession>A0ABT3TGE3</accession>
<dbReference type="SUPFAM" id="SSF56784">
    <property type="entry name" value="HAD-like"/>
    <property type="match status" value="1"/>
</dbReference>
<reference evidence="1" key="1">
    <citation type="submission" date="2019-02" db="EMBL/GenBank/DDBJ databases">
        <authorList>
            <person name="Li S.-H."/>
        </authorList>
    </citation>
    <scope>NUCLEOTIDE SEQUENCE</scope>
    <source>
        <strain evidence="1">IMCC14734</strain>
    </source>
</reference>
<dbReference type="NCBIfam" id="TIGR01509">
    <property type="entry name" value="HAD-SF-IA-v3"/>
    <property type="match status" value="1"/>
</dbReference>
<name>A0ABT3TGE3_9GAMM</name>
<dbReference type="SFLD" id="SFLDG01129">
    <property type="entry name" value="C1.5:_HAD__Beta-PGM__Phosphata"/>
    <property type="match status" value="1"/>
</dbReference>
<sequence length="211" mass="22753">MLVIFDWDGTLSDSTGRIVEAMQGAAGKLGIDEPPADAVRDIIGLGLPEALQILFPTLPGADHIALRDAYSDHYRYLDRQPCALFPGAMPMLEQLRGRGWQLAVATGKSRRGLDRVLGALGLGDFFDATRCADETASKPDPLMLRQILVELDCVAEQAVMIGDSEYDLAMARSGGMTSVGVSFGVHSSERLRQHGPAHIVDSLPELLDLPL</sequence>
<dbReference type="InterPro" id="IPR050155">
    <property type="entry name" value="HAD-like_hydrolase_sf"/>
</dbReference>
<dbReference type="Gene3D" id="1.10.150.240">
    <property type="entry name" value="Putative phosphatase, domain 2"/>
    <property type="match status" value="1"/>
</dbReference>
<dbReference type="SFLD" id="SFLDS00003">
    <property type="entry name" value="Haloacid_Dehalogenase"/>
    <property type="match status" value="1"/>
</dbReference>
<comment type="caution">
    <text evidence="1">The sequence shown here is derived from an EMBL/GenBank/DDBJ whole genome shotgun (WGS) entry which is preliminary data.</text>
</comment>
<dbReference type="RefSeq" id="WP_279245384.1">
    <property type="nucleotide sequence ID" value="NZ_SHNN01000002.1"/>
</dbReference>
<dbReference type="InterPro" id="IPR023198">
    <property type="entry name" value="PGP-like_dom2"/>
</dbReference>
<proteinExistence type="predicted"/>
<dbReference type="SFLD" id="SFLDG01135">
    <property type="entry name" value="C1.5.6:_HAD__Beta-PGM__Phospha"/>
    <property type="match status" value="1"/>
</dbReference>
<dbReference type="InterPro" id="IPR041492">
    <property type="entry name" value="HAD_2"/>
</dbReference>